<gene>
    <name evidence="1" type="ORF">Poly51_11120</name>
</gene>
<dbReference type="RefSeq" id="WP_146454915.1">
    <property type="nucleotide sequence ID" value="NZ_SJPW01000001.1"/>
</dbReference>
<dbReference type="PROSITE" id="PS51257">
    <property type="entry name" value="PROKAR_LIPOPROTEIN"/>
    <property type="match status" value="1"/>
</dbReference>
<sequence length="200" mass="20340">MNSRIATMMTAVTLIVISTGCGATRNFLFGRGAQCGLCTKLGSCLPKPQFGNMMPAPCASGLCGSAPVAAPAYAPAFQAPQGVATAPSCGCQSYAGTSYPSDAYSSGTCGCGNAYDSYAPAVSDPYLSSGSVYDGGSIPYEGQVIGEPAYPPSSIPMESYPSGAYPSAPVTSEGWQARKIDTDGNKILWEEPLPSGAKAL</sequence>
<dbReference type="OrthoDB" id="285894at2"/>
<protein>
    <recommendedName>
        <fullName evidence="3">Lipoprotein</fullName>
    </recommendedName>
</protein>
<evidence type="ECO:0008006" key="3">
    <source>
        <dbReference type="Google" id="ProtNLM"/>
    </source>
</evidence>
<name>A0A5C6FH37_9BACT</name>
<proteinExistence type="predicted"/>
<keyword evidence="2" id="KW-1185">Reference proteome</keyword>
<evidence type="ECO:0000313" key="2">
    <source>
        <dbReference type="Proteomes" id="UP000318288"/>
    </source>
</evidence>
<dbReference type="Proteomes" id="UP000318288">
    <property type="component" value="Unassembled WGS sequence"/>
</dbReference>
<dbReference type="EMBL" id="SJPW01000001">
    <property type="protein sequence ID" value="TWU60831.1"/>
    <property type="molecule type" value="Genomic_DNA"/>
</dbReference>
<accession>A0A5C6FH37</accession>
<reference evidence="1 2" key="1">
    <citation type="submission" date="2019-02" db="EMBL/GenBank/DDBJ databases">
        <title>Deep-cultivation of Planctomycetes and their phenomic and genomic characterization uncovers novel biology.</title>
        <authorList>
            <person name="Wiegand S."/>
            <person name="Jogler M."/>
            <person name="Boedeker C."/>
            <person name="Pinto D."/>
            <person name="Vollmers J."/>
            <person name="Rivas-Marin E."/>
            <person name="Kohn T."/>
            <person name="Peeters S.H."/>
            <person name="Heuer A."/>
            <person name="Rast P."/>
            <person name="Oberbeckmann S."/>
            <person name="Bunk B."/>
            <person name="Jeske O."/>
            <person name="Meyerdierks A."/>
            <person name="Storesund J.E."/>
            <person name="Kallscheuer N."/>
            <person name="Luecker S."/>
            <person name="Lage O.M."/>
            <person name="Pohl T."/>
            <person name="Merkel B.J."/>
            <person name="Hornburger P."/>
            <person name="Mueller R.-W."/>
            <person name="Bruemmer F."/>
            <person name="Labrenz M."/>
            <person name="Spormann A.M."/>
            <person name="Op Den Camp H."/>
            <person name="Overmann J."/>
            <person name="Amann R."/>
            <person name="Jetten M.S.M."/>
            <person name="Mascher T."/>
            <person name="Medema M.H."/>
            <person name="Devos D.P."/>
            <person name="Kaster A.-K."/>
            <person name="Ovreas L."/>
            <person name="Rohde M."/>
            <person name="Galperin M.Y."/>
            <person name="Jogler C."/>
        </authorList>
    </citation>
    <scope>NUCLEOTIDE SEQUENCE [LARGE SCALE GENOMIC DNA]</scope>
    <source>
        <strain evidence="1 2">Poly51</strain>
    </source>
</reference>
<organism evidence="1 2">
    <name type="scientific">Rubripirellula tenax</name>
    <dbReference type="NCBI Taxonomy" id="2528015"/>
    <lineage>
        <taxon>Bacteria</taxon>
        <taxon>Pseudomonadati</taxon>
        <taxon>Planctomycetota</taxon>
        <taxon>Planctomycetia</taxon>
        <taxon>Pirellulales</taxon>
        <taxon>Pirellulaceae</taxon>
        <taxon>Rubripirellula</taxon>
    </lineage>
</organism>
<comment type="caution">
    <text evidence="1">The sequence shown here is derived from an EMBL/GenBank/DDBJ whole genome shotgun (WGS) entry which is preliminary data.</text>
</comment>
<dbReference type="AlphaFoldDB" id="A0A5C6FH37"/>
<evidence type="ECO:0000313" key="1">
    <source>
        <dbReference type="EMBL" id="TWU60831.1"/>
    </source>
</evidence>